<accession>A0A1L9Q0W3</accession>
<evidence type="ECO:0000259" key="7">
    <source>
        <dbReference type="Pfam" id="PF08581"/>
    </source>
</evidence>
<dbReference type="Gene3D" id="1.20.5.340">
    <property type="match status" value="1"/>
</dbReference>
<dbReference type="FunFam" id="2.130.10.10:FF:000111">
    <property type="entry name" value="Transcriptional repressor rco-1"/>
    <property type="match status" value="1"/>
</dbReference>
<dbReference type="PRINTS" id="PR00320">
    <property type="entry name" value="GPROTEINBRPT"/>
</dbReference>
<feature type="repeat" description="WD" evidence="6">
    <location>
        <begin position="421"/>
        <end position="460"/>
    </location>
</feature>
<keyword evidence="4" id="KW-0805">Transcription regulation</keyword>
<evidence type="ECO:0000313" key="8">
    <source>
        <dbReference type="EMBL" id="OJJ07417.1"/>
    </source>
</evidence>
<evidence type="ECO:0000313" key="9">
    <source>
        <dbReference type="Proteomes" id="UP000184073"/>
    </source>
</evidence>
<dbReference type="PROSITE" id="PS50082">
    <property type="entry name" value="WD_REPEATS_2"/>
    <property type="match status" value="6"/>
</dbReference>
<reference evidence="9" key="1">
    <citation type="journal article" date="2017" name="Genome Biol.">
        <title>Comparative genomics reveals high biological diversity and specific adaptations in the industrially and medically important fungal genus Aspergillus.</title>
        <authorList>
            <person name="de Vries R.P."/>
            <person name="Riley R."/>
            <person name="Wiebenga A."/>
            <person name="Aguilar-Osorio G."/>
            <person name="Amillis S."/>
            <person name="Uchima C.A."/>
            <person name="Anderluh G."/>
            <person name="Asadollahi M."/>
            <person name="Askin M."/>
            <person name="Barry K."/>
            <person name="Battaglia E."/>
            <person name="Bayram O."/>
            <person name="Benocci T."/>
            <person name="Braus-Stromeyer S.A."/>
            <person name="Caldana C."/>
            <person name="Canovas D."/>
            <person name="Cerqueira G.C."/>
            <person name="Chen F."/>
            <person name="Chen W."/>
            <person name="Choi C."/>
            <person name="Clum A."/>
            <person name="Dos Santos R.A."/>
            <person name="Damasio A.R."/>
            <person name="Diallinas G."/>
            <person name="Emri T."/>
            <person name="Fekete E."/>
            <person name="Flipphi M."/>
            <person name="Freyberg S."/>
            <person name="Gallo A."/>
            <person name="Gournas C."/>
            <person name="Habgood R."/>
            <person name="Hainaut M."/>
            <person name="Harispe M.L."/>
            <person name="Henrissat B."/>
            <person name="Hilden K.S."/>
            <person name="Hope R."/>
            <person name="Hossain A."/>
            <person name="Karabika E."/>
            <person name="Karaffa L."/>
            <person name="Karanyi Z."/>
            <person name="Krasevec N."/>
            <person name="Kuo A."/>
            <person name="Kusch H."/>
            <person name="LaButti K."/>
            <person name="Lagendijk E.L."/>
            <person name="Lapidus A."/>
            <person name="Levasseur A."/>
            <person name="Lindquist E."/>
            <person name="Lipzen A."/>
            <person name="Logrieco A.F."/>
            <person name="MacCabe A."/>
            <person name="Maekelae M.R."/>
            <person name="Malavazi I."/>
            <person name="Melin P."/>
            <person name="Meyer V."/>
            <person name="Mielnichuk N."/>
            <person name="Miskei M."/>
            <person name="Molnar A.P."/>
            <person name="Mule G."/>
            <person name="Ngan C.Y."/>
            <person name="Orejas M."/>
            <person name="Orosz E."/>
            <person name="Ouedraogo J.P."/>
            <person name="Overkamp K.M."/>
            <person name="Park H.-S."/>
            <person name="Perrone G."/>
            <person name="Piumi F."/>
            <person name="Punt P.J."/>
            <person name="Ram A.F."/>
            <person name="Ramon A."/>
            <person name="Rauscher S."/>
            <person name="Record E."/>
            <person name="Riano-Pachon D.M."/>
            <person name="Robert V."/>
            <person name="Roehrig J."/>
            <person name="Ruller R."/>
            <person name="Salamov A."/>
            <person name="Salih N.S."/>
            <person name="Samson R.A."/>
            <person name="Sandor E."/>
            <person name="Sanguinetti M."/>
            <person name="Schuetze T."/>
            <person name="Sepcic K."/>
            <person name="Shelest E."/>
            <person name="Sherlock G."/>
            <person name="Sophianopoulou V."/>
            <person name="Squina F.M."/>
            <person name="Sun H."/>
            <person name="Susca A."/>
            <person name="Todd R.B."/>
            <person name="Tsang A."/>
            <person name="Unkles S.E."/>
            <person name="van de Wiele N."/>
            <person name="van Rossen-Uffink D."/>
            <person name="Oliveira J.V."/>
            <person name="Vesth T.C."/>
            <person name="Visser J."/>
            <person name="Yu J.-H."/>
            <person name="Zhou M."/>
            <person name="Andersen M.R."/>
            <person name="Archer D.B."/>
            <person name="Baker S.E."/>
            <person name="Benoit I."/>
            <person name="Brakhage A.A."/>
            <person name="Braus G.H."/>
            <person name="Fischer R."/>
            <person name="Frisvad J.C."/>
            <person name="Goldman G.H."/>
            <person name="Houbraken J."/>
            <person name="Oakley B."/>
            <person name="Pocsi I."/>
            <person name="Scazzocchio C."/>
            <person name="Seiboth B."/>
            <person name="vanKuyk P.A."/>
            <person name="Wortman J."/>
            <person name="Dyer P.S."/>
            <person name="Grigoriev I.V."/>
        </authorList>
    </citation>
    <scope>NUCLEOTIDE SEQUENCE [LARGE SCALE GENOMIC DNA]</scope>
    <source>
        <strain evidence="9">CBS 583.65</strain>
    </source>
</reference>
<keyword evidence="9" id="KW-1185">Reference proteome</keyword>
<dbReference type="SMART" id="SM00320">
    <property type="entry name" value="WD40"/>
    <property type="match status" value="7"/>
</dbReference>
<sequence>MDNTNHTMAPSSSSRSSVLLDQIHQEFQNQSRASAEYEYKLADQLHEMYLIQQQISELLAAQLKMRESYEAEIQDLRYQLQSRGVTTVSSDLAPPGVHRPALFRRRPGDKAPNILADLSRANLSSSQKKEGRGWYAVFNPEVPRVLDIELVHHLAHDSVACCVSFSPDGKYLATGCNRMVRMFDVTTGENVITLQDDRLSQRHDIYIRSVCFSPDGKYLATGSEDKIVTVWDVSARVITHTFPGHEQDIYSLTFAGNGRYLASGSGDKTVRLWDILSGELVHIFNIEGGVTAVAVSPDGRYVAAASLDMNAQVWDTATGTMVERLAGPNGHDNSVYCVAFSPNGRNIVSGSLDNTLKIWELGPPRGAHPGTGDACIRTLKGHKDFVLTTCWTPGGSWIISGSKDHGFQFWDPSTGTAHMLVQGHRNSVLSVAVSNTDTLIATGSGDKCARIWRYSSYTGQ</sequence>
<dbReference type="InterPro" id="IPR036322">
    <property type="entry name" value="WD40_repeat_dom_sf"/>
</dbReference>
<gene>
    <name evidence="8" type="ORF">ASPVEDRAFT_65802</name>
</gene>
<dbReference type="STRING" id="1036611.A0A1L9Q0W3"/>
<dbReference type="Gene3D" id="2.130.10.10">
    <property type="entry name" value="YVTN repeat-like/Quinoprotein amine dehydrogenase"/>
    <property type="match status" value="1"/>
</dbReference>
<dbReference type="GeneID" id="63731352"/>
<dbReference type="CDD" id="cd00200">
    <property type="entry name" value="WD40"/>
    <property type="match status" value="1"/>
</dbReference>
<dbReference type="RefSeq" id="XP_040673179.1">
    <property type="nucleotide sequence ID" value="XM_040815841.1"/>
</dbReference>
<feature type="repeat" description="WD" evidence="6">
    <location>
        <begin position="200"/>
        <end position="241"/>
    </location>
</feature>
<dbReference type="OrthoDB" id="17410at2759"/>
<feature type="repeat" description="WD" evidence="6">
    <location>
        <begin position="242"/>
        <end position="283"/>
    </location>
</feature>
<dbReference type="InterPro" id="IPR013890">
    <property type="entry name" value="Tscrpt_rep_Tup1_N"/>
</dbReference>
<dbReference type="EMBL" id="KV878137">
    <property type="protein sequence ID" value="OJJ07417.1"/>
    <property type="molecule type" value="Genomic_DNA"/>
</dbReference>
<evidence type="ECO:0000256" key="6">
    <source>
        <dbReference type="PROSITE-ProRule" id="PRU00221"/>
    </source>
</evidence>
<dbReference type="SUPFAM" id="SSF50978">
    <property type="entry name" value="WD40 repeat-like"/>
    <property type="match status" value="1"/>
</dbReference>
<name>A0A1L9Q0W3_ASPVE</name>
<evidence type="ECO:0000256" key="5">
    <source>
        <dbReference type="ARBA" id="ARBA00023163"/>
    </source>
</evidence>
<organism evidence="8 9">
    <name type="scientific">Aspergillus versicolor CBS 583.65</name>
    <dbReference type="NCBI Taxonomy" id="1036611"/>
    <lineage>
        <taxon>Eukaryota</taxon>
        <taxon>Fungi</taxon>
        <taxon>Dikarya</taxon>
        <taxon>Ascomycota</taxon>
        <taxon>Pezizomycotina</taxon>
        <taxon>Eurotiomycetes</taxon>
        <taxon>Eurotiomycetidae</taxon>
        <taxon>Eurotiales</taxon>
        <taxon>Aspergillaceae</taxon>
        <taxon>Aspergillus</taxon>
        <taxon>Aspergillus subgen. Nidulantes</taxon>
    </lineage>
</organism>
<dbReference type="InterPro" id="IPR015943">
    <property type="entry name" value="WD40/YVTN_repeat-like_dom_sf"/>
</dbReference>
<dbReference type="PROSITE" id="PS50294">
    <property type="entry name" value="WD_REPEATS_REGION"/>
    <property type="match status" value="6"/>
</dbReference>
<dbReference type="Pfam" id="PF00400">
    <property type="entry name" value="WD40"/>
    <property type="match status" value="7"/>
</dbReference>
<feature type="domain" description="Transcriptional repressor Tup1 N-terminal" evidence="7">
    <location>
        <begin position="21"/>
        <end position="83"/>
    </location>
</feature>
<evidence type="ECO:0000256" key="4">
    <source>
        <dbReference type="ARBA" id="ARBA00023015"/>
    </source>
</evidence>
<dbReference type="InterPro" id="IPR020472">
    <property type="entry name" value="WD40_PAC1"/>
</dbReference>
<dbReference type="PANTHER" id="PTHR22847:SF728">
    <property type="entry name" value="TRANSCRIPTIONAL REPRESSOR TUP11-RELATED"/>
    <property type="match status" value="1"/>
</dbReference>
<keyword evidence="5" id="KW-0804">Transcription</keyword>
<dbReference type="VEuPathDB" id="FungiDB:ASPVEDRAFT_65802"/>
<dbReference type="Pfam" id="PF08581">
    <property type="entry name" value="Tup_N"/>
    <property type="match status" value="1"/>
</dbReference>
<feature type="repeat" description="WD" evidence="6">
    <location>
        <begin position="283"/>
        <end position="324"/>
    </location>
</feature>
<keyword evidence="2 6" id="KW-0853">WD repeat</keyword>
<dbReference type="PROSITE" id="PS00678">
    <property type="entry name" value="WD_REPEATS_1"/>
    <property type="match status" value="4"/>
</dbReference>
<evidence type="ECO:0000256" key="2">
    <source>
        <dbReference type="ARBA" id="ARBA00022574"/>
    </source>
</evidence>
<dbReference type="Proteomes" id="UP000184073">
    <property type="component" value="Unassembled WGS sequence"/>
</dbReference>
<feature type="repeat" description="WD" evidence="6">
    <location>
        <begin position="379"/>
        <end position="420"/>
    </location>
</feature>
<feature type="repeat" description="WD" evidence="6">
    <location>
        <begin position="328"/>
        <end position="361"/>
    </location>
</feature>
<keyword evidence="1" id="KW-0678">Repressor</keyword>
<dbReference type="InterPro" id="IPR019775">
    <property type="entry name" value="WD40_repeat_CS"/>
</dbReference>
<evidence type="ECO:0000256" key="3">
    <source>
        <dbReference type="ARBA" id="ARBA00022737"/>
    </source>
</evidence>
<evidence type="ECO:0000256" key="1">
    <source>
        <dbReference type="ARBA" id="ARBA00022491"/>
    </source>
</evidence>
<dbReference type="AlphaFoldDB" id="A0A1L9Q0W3"/>
<dbReference type="InterPro" id="IPR001680">
    <property type="entry name" value="WD40_rpt"/>
</dbReference>
<proteinExistence type="predicted"/>
<keyword evidence="3" id="KW-0677">Repeat</keyword>
<dbReference type="PANTHER" id="PTHR22847">
    <property type="entry name" value="WD40 REPEAT PROTEIN"/>
    <property type="match status" value="1"/>
</dbReference>
<protein>
    <recommendedName>
        <fullName evidence="7">Transcriptional repressor Tup1 N-terminal domain-containing protein</fullName>
    </recommendedName>
</protein>